<accession>A0A917U118</accession>
<protein>
    <submittedName>
        <fullName evidence="7">MFS transporter</fullName>
    </submittedName>
</protein>
<dbReference type="InterPro" id="IPR020846">
    <property type="entry name" value="MFS_dom"/>
</dbReference>
<feature type="transmembrane region" description="Helical" evidence="5">
    <location>
        <begin position="309"/>
        <end position="328"/>
    </location>
</feature>
<feature type="transmembrane region" description="Helical" evidence="5">
    <location>
        <begin position="104"/>
        <end position="123"/>
    </location>
</feature>
<dbReference type="Gene3D" id="1.20.1250.20">
    <property type="entry name" value="MFS general substrate transporter like domains"/>
    <property type="match status" value="2"/>
</dbReference>
<dbReference type="InterPro" id="IPR011701">
    <property type="entry name" value="MFS"/>
</dbReference>
<evidence type="ECO:0000256" key="5">
    <source>
        <dbReference type="SAM" id="Phobius"/>
    </source>
</evidence>
<evidence type="ECO:0000256" key="3">
    <source>
        <dbReference type="ARBA" id="ARBA00022989"/>
    </source>
</evidence>
<evidence type="ECO:0000256" key="4">
    <source>
        <dbReference type="ARBA" id="ARBA00023136"/>
    </source>
</evidence>
<feature type="transmembrane region" description="Helical" evidence="5">
    <location>
        <begin position="372"/>
        <end position="393"/>
    </location>
</feature>
<feature type="transmembrane region" description="Helical" evidence="5">
    <location>
        <begin position="163"/>
        <end position="184"/>
    </location>
</feature>
<keyword evidence="8" id="KW-1185">Reference proteome</keyword>
<dbReference type="CDD" id="cd06174">
    <property type="entry name" value="MFS"/>
    <property type="match status" value="1"/>
</dbReference>
<dbReference type="PANTHER" id="PTHR23528:SF1">
    <property type="entry name" value="MAJOR FACILITATOR SUPERFAMILY (MFS) PROFILE DOMAIN-CONTAINING PROTEIN"/>
    <property type="match status" value="1"/>
</dbReference>
<feature type="transmembrane region" description="Helical" evidence="5">
    <location>
        <begin position="129"/>
        <end position="151"/>
    </location>
</feature>
<feature type="domain" description="Major facilitator superfamily (MFS) profile" evidence="6">
    <location>
        <begin position="240"/>
        <end position="423"/>
    </location>
</feature>
<sequence length="423" mass="44005">MTTVDPTPAALPAALAEPMVPVRRGWIALLFAANLGVWMAFFTPIQVLLPQQIGQLAPTNKETMLAVVTGAGALAAVIANPLAGALSDRTCLRLGRWTFGRRHVWTLGGALLGALALVLLAQARTVLGVTVGWVAAQVCFNAMLASLTAAVPDRVPVAQRGAVSGWVGIPQTLGLVLGVVLVTVVVTGNAAGYLAVAAAVVLLALPFALRTRDDPLPRAHRPALRGPLAGMWVSPRRHPDFGWAWITRFLVQLGNAFGTLYLLYFLTDQVRVADPEGGLLVLILLYTVGLMATTVVAGRLSDRSGRRKVFVITAGVVMAVAALLLAAAPTWPMAVAAALVLGAGYGVYLSVDAALITQVLPRATDRAKDLGVINIANSAPQVLGPAVAAPIVVHLGGYPTLYATTAAVTLLGSVLVLKIRSVP</sequence>
<feature type="transmembrane region" description="Helical" evidence="5">
    <location>
        <begin position="26"/>
        <end position="45"/>
    </location>
</feature>
<evidence type="ECO:0000256" key="1">
    <source>
        <dbReference type="ARBA" id="ARBA00004651"/>
    </source>
</evidence>
<keyword evidence="4 5" id="KW-0472">Membrane</keyword>
<keyword evidence="2 5" id="KW-0812">Transmembrane</keyword>
<feature type="transmembrane region" description="Helical" evidence="5">
    <location>
        <begin position="245"/>
        <end position="266"/>
    </location>
</feature>
<dbReference type="PANTHER" id="PTHR23528">
    <property type="match status" value="1"/>
</dbReference>
<dbReference type="Proteomes" id="UP000608890">
    <property type="component" value="Unassembled WGS sequence"/>
</dbReference>
<keyword evidence="3 5" id="KW-1133">Transmembrane helix</keyword>
<dbReference type="EMBL" id="BMNB01000017">
    <property type="protein sequence ID" value="GGM49066.1"/>
    <property type="molecule type" value="Genomic_DNA"/>
</dbReference>
<dbReference type="RefSeq" id="WP_189046114.1">
    <property type="nucleotide sequence ID" value="NZ_BMNB01000017.1"/>
</dbReference>
<feature type="transmembrane region" description="Helical" evidence="5">
    <location>
        <begin position="278"/>
        <end position="297"/>
    </location>
</feature>
<dbReference type="AlphaFoldDB" id="A0A917U118"/>
<reference evidence="7" key="1">
    <citation type="journal article" date="2014" name="Int. J. Syst. Evol. Microbiol.">
        <title>Complete genome sequence of Corynebacterium casei LMG S-19264T (=DSM 44701T), isolated from a smear-ripened cheese.</title>
        <authorList>
            <consortium name="US DOE Joint Genome Institute (JGI-PGF)"/>
            <person name="Walter F."/>
            <person name="Albersmeier A."/>
            <person name="Kalinowski J."/>
            <person name="Ruckert C."/>
        </authorList>
    </citation>
    <scope>NUCLEOTIDE SEQUENCE</scope>
    <source>
        <strain evidence="7">CGMCC 4.7312</strain>
    </source>
</reference>
<feature type="transmembrane region" description="Helical" evidence="5">
    <location>
        <begin position="399"/>
        <end position="417"/>
    </location>
</feature>
<evidence type="ECO:0000259" key="6">
    <source>
        <dbReference type="PROSITE" id="PS50850"/>
    </source>
</evidence>
<dbReference type="Pfam" id="PF07690">
    <property type="entry name" value="MFS_1"/>
    <property type="match status" value="1"/>
</dbReference>
<feature type="transmembrane region" description="Helical" evidence="5">
    <location>
        <begin position="190"/>
        <end position="209"/>
    </location>
</feature>
<comment type="caution">
    <text evidence="7">The sequence shown here is derived from an EMBL/GenBank/DDBJ whole genome shotgun (WGS) entry which is preliminary data.</text>
</comment>
<feature type="transmembrane region" description="Helical" evidence="5">
    <location>
        <begin position="65"/>
        <end position="83"/>
    </location>
</feature>
<dbReference type="GO" id="GO:0022857">
    <property type="term" value="F:transmembrane transporter activity"/>
    <property type="evidence" value="ECO:0007669"/>
    <property type="project" value="InterPro"/>
</dbReference>
<name>A0A917U118_9ACTN</name>
<evidence type="ECO:0000313" key="8">
    <source>
        <dbReference type="Proteomes" id="UP000608890"/>
    </source>
</evidence>
<proteinExistence type="predicted"/>
<evidence type="ECO:0000256" key="2">
    <source>
        <dbReference type="ARBA" id="ARBA00022692"/>
    </source>
</evidence>
<dbReference type="InterPro" id="IPR036259">
    <property type="entry name" value="MFS_trans_sf"/>
</dbReference>
<reference evidence="7" key="2">
    <citation type="submission" date="2020-09" db="EMBL/GenBank/DDBJ databases">
        <authorList>
            <person name="Sun Q."/>
            <person name="Zhou Y."/>
        </authorList>
    </citation>
    <scope>NUCLEOTIDE SEQUENCE</scope>
    <source>
        <strain evidence="7">CGMCC 4.7312</strain>
    </source>
</reference>
<comment type="subcellular location">
    <subcellularLocation>
        <location evidence="1">Cell membrane</location>
        <topology evidence="1">Multi-pass membrane protein</topology>
    </subcellularLocation>
</comment>
<organism evidence="7 8">
    <name type="scientific">Micromonospora sonchi</name>
    <dbReference type="NCBI Taxonomy" id="1763543"/>
    <lineage>
        <taxon>Bacteria</taxon>
        <taxon>Bacillati</taxon>
        <taxon>Actinomycetota</taxon>
        <taxon>Actinomycetes</taxon>
        <taxon>Micromonosporales</taxon>
        <taxon>Micromonosporaceae</taxon>
        <taxon>Micromonospora</taxon>
    </lineage>
</organism>
<gene>
    <name evidence="7" type="ORF">GCM10011608_37470</name>
</gene>
<dbReference type="SUPFAM" id="SSF103473">
    <property type="entry name" value="MFS general substrate transporter"/>
    <property type="match status" value="1"/>
</dbReference>
<evidence type="ECO:0000313" key="7">
    <source>
        <dbReference type="EMBL" id="GGM49066.1"/>
    </source>
</evidence>
<dbReference type="GO" id="GO:0005886">
    <property type="term" value="C:plasma membrane"/>
    <property type="evidence" value="ECO:0007669"/>
    <property type="project" value="UniProtKB-SubCell"/>
</dbReference>
<dbReference type="PROSITE" id="PS50850">
    <property type="entry name" value="MFS"/>
    <property type="match status" value="1"/>
</dbReference>
<feature type="transmembrane region" description="Helical" evidence="5">
    <location>
        <begin position="334"/>
        <end position="360"/>
    </location>
</feature>